<dbReference type="EMBL" id="KN834787">
    <property type="protein sequence ID" value="KIK58096.1"/>
    <property type="molecule type" value="Genomic_DNA"/>
</dbReference>
<keyword evidence="2" id="KW-1185">Reference proteome</keyword>
<dbReference type="AlphaFoldDB" id="A0A0D0BS38"/>
<accession>A0A0D0BS38</accession>
<dbReference type="OrthoDB" id="3334523at2759"/>
<name>A0A0D0BS38_9AGAR</name>
<reference evidence="1 2" key="1">
    <citation type="submission" date="2014-04" db="EMBL/GenBank/DDBJ databases">
        <title>Evolutionary Origins and Diversification of the Mycorrhizal Mutualists.</title>
        <authorList>
            <consortium name="DOE Joint Genome Institute"/>
            <consortium name="Mycorrhizal Genomics Consortium"/>
            <person name="Kohler A."/>
            <person name="Kuo A."/>
            <person name="Nagy L.G."/>
            <person name="Floudas D."/>
            <person name="Copeland A."/>
            <person name="Barry K.W."/>
            <person name="Cichocki N."/>
            <person name="Veneault-Fourrey C."/>
            <person name="LaButti K."/>
            <person name="Lindquist E.A."/>
            <person name="Lipzen A."/>
            <person name="Lundell T."/>
            <person name="Morin E."/>
            <person name="Murat C."/>
            <person name="Riley R."/>
            <person name="Ohm R."/>
            <person name="Sun H."/>
            <person name="Tunlid A."/>
            <person name="Henrissat B."/>
            <person name="Grigoriev I.V."/>
            <person name="Hibbett D.S."/>
            <person name="Martin F."/>
        </authorList>
    </citation>
    <scope>NUCLEOTIDE SEQUENCE [LARGE SCALE GENOMIC DNA]</scope>
    <source>
        <strain evidence="1 2">FD-317 M1</strain>
    </source>
</reference>
<proteinExistence type="predicted"/>
<dbReference type="HOGENOM" id="CLU_117772_0_0_1"/>
<gene>
    <name evidence="1" type="ORF">GYMLUDRAFT_706765</name>
</gene>
<sequence>MSAPVESGQELLIPLFDAEVAGKPVKVNWQQSLAQRNAEYYALTADNITTGNQVPFFIAAEYYKNSTKANPNHITKVGELIEGEGYKLKVDGKLQYGQKNAQGELRFVVYHDEERKPYQHRFIETAVGSATAGKTQEMAKAFGLGAAGDQIMDHLKAIVGDYLHTF</sequence>
<dbReference type="Proteomes" id="UP000053593">
    <property type="component" value="Unassembled WGS sequence"/>
</dbReference>
<organism evidence="1 2">
    <name type="scientific">Collybiopsis luxurians FD-317 M1</name>
    <dbReference type="NCBI Taxonomy" id="944289"/>
    <lineage>
        <taxon>Eukaryota</taxon>
        <taxon>Fungi</taxon>
        <taxon>Dikarya</taxon>
        <taxon>Basidiomycota</taxon>
        <taxon>Agaricomycotina</taxon>
        <taxon>Agaricomycetes</taxon>
        <taxon>Agaricomycetidae</taxon>
        <taxon>Agaricales</taxon>
        <taxon>Marasmiineae</taxon>
        <taxon>Omphalotaceae</taxon>
        <taxon>Collybiopsis</taxon>
        <taxon>Collybiopsis luxurians</taxon>
    </lineage>
</organism>
<evidence type="ECO:0000313" key="1">
    <source>
        <dbReference type="EMBL" id="KIK58096.1"/>
    </source>
</evidence>
<evidence type="ECO:0000313" key="2">
    <source>
        <dbReference type="Proteomes" id="UP000053593"/>
    </source>
</evidence>
<protein>
    <submittedName>
        <fullName evidence="1">Uncharacterized protein</fullName>
    </submittedName>
</protein>